<dbReference type="SUPFAM" id="SSF52058">
    <property type="entry name" value="L domain-like"/>
    <property type="match status" value="1"/>
</dbReference>
<dbReference type="GO" id="GO:0004252">
    <property type="term" value="F:serine-type endopeptidase activity"/>
    <property type="evidence" value="ECO:0007669"/>
    <property type="project" value="InterPro"/>
</dbReference>
<dbReference type="InterPro" id="IPR036852">
    <property type="entry name" value="Peptidase_S8/S53_dom_sf"/>
</dbReference>
<comment type="caution">
    <text evidence="3">The sequence shown here is derived from an EMBL/GenBank/DDBJ whole genome shotgun (WGS) entry which is preliminary data.</text>
</comment>
<name>A0A5C7IP06_9ROSI</name>
<evidence type="ECO:0000313" key="3">
    <source>
        <dbReference type="EMBL" id="TXG71083.1"/>
    </source>
</evidence>
<organism evidence="3 4">
    <name type="scientific">Acer yangbiense</name>
    <dbReference type="NCBI Taxonomy" id="1000413"/>
    <lineage>
        <taxon>Eukaryota</taxon>
        <taxon>Viridiplantae</taxon>
        <taxon>Streptophyta</taxon>
        <taxon>Embryophyta</taxon>
        <taxon>Tracheophyta</taxon>
        <taxon>Spermatophyta</taxon>
        <taxon>Magnoliopsida</taxon>
        <taxon>eudicotyledons</taxon>
        <taxon>Gunneridae</taxon>
        <taxon>Pentapetalae</taxon>
        <taxon>rosids</taxon>
        <taxon>malvids</taxon>
        <taxon>Sapindales</taxon>
        <taxon>Sapindaceae</taxon>
        <taxon>Hippocastanoideae</taxon>
        <taxon>Acereae</taxon>
        <taxon>Acer</taxon>
    </lineage>
</organism>
<dbReference type="OrthoDB" id="839379at2759"/>
<dbReference type="PANTHER" id="PTHR11017:SF570">
    <property type="entry name" value="DISEASE RESISTANCE PROTEIN (TIR-NBS CLASS)-RELATED"/>
    <property type="match status" value="1"/>
</dbReference>
<dbReference type="AlphaFoldDB" id="A0A5C7IP06"/>
<dbReference type="Proteomes" id="UP000323000">
    <property type="component" value="Chromosome 2"/>
</dbReference>
<evidence type="ECO:0000313" key="4">
    <source>
        <dbReference type="Proteomes" id="UP000323000"/>
    </source>
</evidence>
<proteinExistence type="predicted"/>
<keyword evidence="4" id="KW-1185">Reference proteome</keyword>
<keyword evidence="1" id="KW-0433">Leucine-rich repeat</keyword>
<dbReference type="Pfam" id="PF07725">
    <property type="entry name" value="LRR_3"/>
    <property type="match status" value="1"/>
</dbReference>
<dbReference type="PANTHER" id="PTHR11017">
    <property type="entry name" value="LEUCINE-RICH REPEAT-CONTAINING PROTEIN"/>
    <property type="match status" value="1"/>
</dbReference>
<dbReference type="InterPro" id="IPR011713">
    <property type="entry name" value="Leu-rich_rpt_3"/>
</dbReference>
<sequence length="600" mass="67314">MSSSNARDIKLNPRAFAKMEKLRLLNFYVNDIHDNCGYKVHVSKGLVEYDFTELKYLHWYGYPLKSLRPKFHFEKLVILEMPNSNIEELWSGGPLHNLKRIDLTGSQHLISCPDFSTAPNLESLMLSKCTSLSKIPSSIQHLNKLESLYLDNCKSLESIPDCTCLESLKELFLHNCSQLKRLPQLPTNLERILIEYCTSVIEIQSSFTRLHKVRSLYLSGYESLTSIPDLRGLKSLIVLNIYFCPKLKMRPELPNNIELLTLEDVPIEEFPPSSEDLNRLRWLSLDNCSRLKSLPSSVCKWKSLSLLYLKNCSKFGKLPDDIGTLESLEYFKAEGTAIGEVPSCLKSLRYLSMKRCEGVDGVDSLGDLTSLLFLDLDRNNFGNPYGSTDTIGGFSITLGLSSQGLFVNVINDGVDVISMSVGYDIPLFSYNDHCIYKKIGTAAVSVMQAGGVGLIFVQSGDKWLDPCVLVRCNKVGHKFFLTSEKQVLQLQSLDFPKVLKGNGIIGYPLLPGVARIAALIKSAHQDWSPDAIRSALVTSSESKLNFLCCLSSAQYLSDSHSHMHSATVLVFICSAFEFVRAWPFITQVVQLQLPKSKQME</sequence>
<evidence type="ECO:0000256" key="2">
    <source>
        <dbReference type="ARBA" id="ARBA00022737"/>
    </source>
</evidence>
<dbReference type="InterPro" id="IPR044974">
    <property type="entry name" value="Disease_R_plants"/>
</dbReference>
<dbReference type="SUPFAM" id="SSF52743">
    <property type="entry name" value="Subtilisin-like"/>
    <property type="match status" value="1"/>
</dbReference>
<accession>A0A5C7IP06</accession>
<dbReference type="Gene3D" id="3.40.50.200">
    <property type="entry name" value="Peptidase S8/S53 domain"/>
    <property type="match status" value="1"/>
</dbReference>
<gene>
    <name evidence="3" type="ORF">EZV62_006018</name>
</gene>
<keyword evidence="2" id="KW-0677">Repeat</keyword>
<dbReference type="GO" id="GO:0006508">
    <property type="term" value="P:proteolysis"/>
    <property type="evidence" value="ECO:0007669"/>
    <property type="project" value="InterPro"/>
</dbReference>
<dbReference type="Gene3D" id="3.80.10.10">
    <property type="entry name" value="Ribonuclease Inhibitor"/>
    <property type="match status" value="3"/>
</dbReference>
<protein>
    <submittedName>
        <fullName evidence="3">Uncharacterized protein</fullName>
    </submittedName>
</protein>
<dbReference type="InterPro" id="IPR032675">
    <property type="entry name" value="LRR_dom_sf"/>
</dbReference>
<evidence type="ECO:0000256" key="1">
    <source>
        <dbReference type="ARBA" id="ARBA00022614"/>
    </source>
</evidence>
<reference evidence="4" key="1">
    <citation type="journal article" date="2019" name="Gigascience">
        <title>De novo genome assembly of the endangered Acer yangbiense, a plant species with extremely small populations endemic to Yunnan Province, China.</title>
        <authorList>
            <person name="Yang J."/>
            <person name="Wariss H.M."/>
            <person name="Tao L."/>
            <person name="Zhang R."/>
            <person name="Yun Q."/>
            <person name="Hollingsworth P."/>
            <person name="Dao Z."/>
            <person name="Luo G."/>
            <person name="Guo H."/>
            <person name="Ma Y."/>
            <person name="Sun W."/>
        </authorList>
    </citation>
    <scope>NUCLEOTIDE SEQUENCE [LARGE SCALE GENOMIC DNA]</scope>
    <source>
        <strain evidence="4">cv. Malutang</strain>
    </source>
</reference>
<dbReference type="GO" id="GO:0006952">
    <property type="term" value="P:defense response"/>
    <property type="evidence" value="ECO:0007669"/>
    <property type="project" value="InterPro"/>
</dbReference>
<dbReference type="EMBL" id="VAHF01000002">
    <property type="protein sequence ID" value="TXG71083.1"/>
    <property type="molecule type" value="Genomic_DNA"/>
</dbReference>